<name>A0A1C3P0W8_9ACTN</name>
<evidence type="ECO:0000313" key="10">
    <source>
        <dbReference type="EMBL" id="SBW23453.1"/>
    </source>
</evidence>
<evidence type="ECO:0000256" key="6">
    <source>
        <dbReference type="ARBA" id="ARBA00023136"/>
    </source>
</evidence>
<dbReference type="InterPro" id="IPR037185">
    <property type="entry name" value="EmrE-like"/>
</dbReference>
<evidence type="ECO:0000256" key="8">
    <source>
        <dbReference type="SAM" id="Phobius"/>
    </source>
</evidence>
<feature type="region of interest" description="Disordered" evidence="7">
    <location>
        <begin position="282"/>
        <end position="312"/>
    </location>
</feature>
<feature type="domain" description="EamA" evidence="9">
    <location>
        <begin position="146"/>
        <end position="278"/>
    </location>
</feature>
<accession>A0A1C3P0W8</accession>
<comment type="subcellular location">
    <subcellularLocation>
        <location evidence="1">Cell membrane</location>
        <topology evidence="1">Multi-pass membrane protein</topology>
    </subcellularLocation>
</comment>
<dbReference type="PANTHER" id="PTHR32322:SF18">
    <property type="entry name" value="S-ADENOSYLMETHIONINE_S-ADENOSYLHOMOCYSTEINE TRANSPORTER"/>
    <property type="match status" value="1"/>
</dbReference>
<gene>
    <name evidence="10" type="ORF">FDG2_3781</name>
</gene>
<keyword evidence="3" id="KW-1003">Cell membrane</keyword>
<evidence type="ECO:0000313" key="11">
    <source>
        <dbReference type="Proteomes" id="UP000199013"/>
    </source>
</evidence>
<evidence type="ECO:0000259" key="9">
    <source>
        <dbReference type="Pfam" id="PF00892"/>
    </source>
</evidence>
<feature type="transmembrane region" description="Helical" evidence="8">
    <location>
        <begin position="206"/>
        <end position="225"/>
    </location>
</feature>
<feature type="transmembrane region" description="Helical" evidence="8">
    <location>
        <begin position="42"/>
        <end position="60"/>
    </location>
</feature>
<dbReference type="PANTHER" id="PTHR32322">
    <property type="entry name" value="INNER MEMBRANE TRANSPORTER"/>
    <property type="match status" value="1"/>
</dbReference>
<dbReference type="InterPro" id="IPR000620">
    <property type="entry name" value="EamA_dom"/>
</dbReference>
<feature type="domain" description="EamA" evidence="9">
    <location>
        <begin position="27"/>
        <end position="137"/>
    </location>
</feature>
<dbReference type="Proteomes" id="UP000199013">
    <property type="component" value="Unassembled WGS sequence"/>
</dbReference>
<feature type="transmembrane region" description="Helical" evidence="8">
    <location>
        <begin position="176"/>
        <end position="194"/>
    </location>
</feature>
<keyword evidence="11" id="KW-1185">Reference proteome</keyword>
<dbReference type="SUPFAM" id="SSF103481">
    <property type="entry name" value="Multidrug resistance efflux transporter EmrE"/>
    <property type="match status" value="2"/>
</dbReference>
<feature type="transmembrane region" description="Helical" evidence="8">
    <location>
        <begin position="237"/>
        <end position="257"/>
    </location>
</feature>
<proteinExistence type="inferred from homology"/>
<feature type="compositionally biased region" description="Basic and acidic residues" evidence="7">
    <location>
        <begin position="302"/>
        <end position="312"/>
    </location>
</feature>
<sequence>MITIRPSREGTAVAPVLVLAQITSLQLGSAVAKDAYDHVSPTALAGMRLTFSAMIMLVLVRPRLRQIIARQWRAVISLGLVFAAMNVAYFQAISHLQIGVASTLELLGPLMLSIVLSHRLEHLAAALLALTGVLLLTTSSASLSPLGILLGLLAGLCRAGYTVLNQQVGRLFPDWSGLAVAFAVGACVLAPVAAVTDAGAVAEHPAVLETGLGVALLSSLIPYALDMVVLRRIDTRTFGVLLALSPAAGAGVGLVVLHEHLSVRQACAIALVVLASAWSVSRSPRTAPVPSPAPVSAGDNLPIKDTEHQART</sequence>
<evidence type="ECO:0000256" key="5">
    <source>
        <dbReference type="ARBA" id="ARBA00022989"/>
    </source>
</evidence>
<dbReference type="Pfam" id="PF00892">
    <property type="entry name" value="EamA"/>
    <property type="match status" value="2"/>
</dbReference>
<evidence type="ECO:0000256" key="1">
    <source>
        <dbReference type="ARBA" id="ARBA00004651"/>
    </source>
</evidence>
<keyword evidence="4 8" id="KW-0812">Transmembrane</keyword>
<protein>
    <recommendedName>
        <fullName evidence="9">EamA domain-containing protein</fullName>
    </recommendedName>
</protein>
<organism evidence="10 11">
    <name type="scientific">Candidatus Protofrankia californiensis</name>
    <dbReference type="NCBI Taxonomy" id="1839754"/>
    <lineage>
        <taxon>Bacteria</taxon>
        <taxon>Bacillati</taxon>
        <taxon>Actinomycetota</taxon>
        <taxon>Actinomycetes</taxon>
        <taxon>Frankiales</taxon>
        <taxon>Frankiaceae</taxon>
        <taxon>Protofrankia</taxon>
    </lineage>
</organism>
<dbReference type="InterPro" id="IPR050638">
    <property type="entry name" value="AA-Vitamin_Transporters"/>
</dbReference>
<evidence type="ECO:0000256" key="7">
    <source>
        <dbReference type="SAM" id="MobiDB-lite"/>
    </source>
</evidence>
<dbReference type="GO" id="GO:0005886">
    <property type="term" value="C:plasma membrane"/>
    <property type="evidence" value="ECO:0007669"/>
    <property type="project" value="UniProtKB-SubCell"/>
</dbReference>
<evidence type="ECO:0000256" key="3">
    <source>
        <dbReference type="ARBA" id="ARBA00022475"/>
    </source>
</evidence>
<keyword evidence="5 8" id="KW-1133">Transmembrane helix</keyword>
<comment type="similarity">
    <text evidence="2">Belongs to the EamA transporter family.</text>
</comment>
<reference evidence="11" key="1">
    <citation type="submission" date="2016-02" db="EMBL/GenBank/DDBJ databases">
        <authorList>
            <person name="Wibberg D."/>
        </authorList>
    </citation>
    <scope>NUCLEOTIDE SEQUENCE [LARGE SCALE GENOMIC DNA]</scope>
</reference>
<evidence type="ECO:0000256" key="2">
    <source>
        <dbReference type="ARBA" id="ARBA00007362"/>
    </source>
</evidence>
<dbReference type="AlphaFoldDB" id="A0A1C3P0W8"/>
<feature type="transmembrane region" description="Helical" evidence="8">
    <location>
        <begin position="263"/>
        <end position="281"/>
    </location>
</feature>
<evidence type="ECO:0000256" key="4">
    <source>
        <dbReference type="ARBA" id="ARBA00022692"/>
    </source>
</evidence>
<feature type="transmembrane region" description="Helical" evidence="8">
    <location>
        <begin position="72"/>
        <end position="90"/>
    </location>
</feature>
<keyword evidence="6 8" id="KW-0472">Membrane</keyword>
<dbReference type="EMBL" id="FLUV01001584">
    <property type="protein sequence ID" value="SBW23453.1"/>
    <property type="molecule type" value="Genomic_DNA"/>
</dbReference>